<keyword evidence="2" id="KW-0472">Membrane</keyword>
<keyword evidence="2" id="KW-1134">Transmembrane beta strand</keyword>
<evidence type="ECO:0000313" key="3">
    <source>
        <dbReference type="EMBL" id="NVN39037.1"/>
    </source>
</evidence>
<evidence type="ECO:0000256" key="1">
    <source>
        <dbReference type="ARBA" id="ARBA00007613"/>
    </source>
</evidence>
<keyword evidence="2" id="KW-0732">Signal</keyword>
<dbReference type="PANTHER" id="PTHR30203:SF33">
    <property type="entry name" value="BLR4455 PROTEIN"/>
    <property type="match status" value="1"/>
</dbReference>
<dbReference type="Gene3D" id="1.20.1600.10">
    <property type="entry name" value="Outer membrane efflux proteins (OEP)"/>
    <property type="match status" value="1"/>
</dbReference>
<comment type="caution">
    <text evidence="3">The sequence shown here is derived from an EMBL/GenBank/DDBJ whole genome shotgun (WGS) entry which is preliminary data.</text>
</comment>
<dbReference type="GO" id="GO:0015562">
    <property type="term" value="F:efflux transmembrane transporter activity"/>
    <property type="evidence" value="ECO:0007669"/>
    <property type="project" value="InterPro"/>
</dbReference>
<accession>A0A850P2Z3</accession>
<feature type="chain" id="PRO_5033092272" evidence="2">
    <location>
        <begin position="24"/>
        <end position="496"/>
    </location>
</feature>
<dbReference type="Pfam" id="PF02321">
    <property type="entry name" value="OEP"/>
    <property type="match status" value="2"/>
</dbReference>
<feature type="signal peptide" evidence="2">
    <location>
        <begin position="1"/>
        <end position="23"/>
    </location>
</feature>
<dbReference type="AlphaFoldDB" id="A0A850P2Z3"/>
<comment type="subcellular location">
    <subcellularLocation>
        <location evidence="2">Cell membrane</location>
        <topology evidence="2">Lipid-anchor</topology>
    </subcellularLocation>
</comment>
<gene>
    <name evidence="3" type="ORF">HUK82_00460</name>
</gene>
<dbReference type="PANTHER" id="PTHR30203">
    <property type="entry name" value="OUTER MEMBRANE CATION EFFLUX PROTEIN"/>
    <property type="match status" value="1"/>
</dbReference>
<proteinExistence type="inferred from homology"/>
<dbReference type="GO" id="GO:0005886">
    <property type="term" value="C:plasma membrane"/>
    <property type="evidence" value="ECO:0007669"/>
    <property type="project" value="UniProtKB-SubCell"/>
</dbReference>
<reference evidence="3 4" key="1">
    <citation type="submission" date="2020-06" db="EMBL/GenBank/DDBJ databases">
        <title>Description of novel acetic acid bacteria.</title>
        <authorList>
            <person name="Sombolestani A."/>
        </authorList>
    </citation>
    <scope>NUCLEOTIDE SEQUENCE [LARGE SCALE GENOMIC DNA]</scope>
    <source>
        <strain evidence="3 4">LMG 27010</strain>
    </source>
</reference>
<evidence type="ECO:0000256" key="2">
    <source>
        <dbReference type="RuleBase" id="RU362097"/>
    </source>
</evidence>
<keyword evidence="2" id="KW-0449">Lipoprotein</keyword>
<dbReference type="Gene3D" id="2.20.200.10">
    <property type="entry name" value="Outer membrane efflux proteins (OEP)"/>
    <property type="match status" value="1"/>
</dbReference>
<dbReference type="PROSITE" id="PS51257">
    <property type="entry name" value="PROKAR_LIPOPROTEIN"/>
    <property type="match status" value="1"/>
</dbReference>
<organism evidence="3 4">
    <name type="scientific">Ameyamaea chiangmaiensis</name>
    <dbReference type="NCBI Taxonomy" id="442969"/>
    <lineage>
        <taxon>Bacteria</taxon>
        <taxon>Pseudomonadati</taxon>
        <taxon>Pseudomonadota</taxon>
        <taxon>Alphaproteobacteria</taxon>
        <taxon>Acetobacterales</taxon>
        <taxon>Acetobacteraceae</taxon>
        <taxon>Ameyamaea</taxon>
    </lineage>
</organism>
<dbReference type="InterPro" id="IPR010131">
    <property type="entry name" value="MdtP/NodT-like"/>
</dbReference>
<keyword evidence="2" id="KW-0812">Transmembrane</keyword>
<protein>
    <submittedName>
        <fullName evidence="3">Efflux transporter outer membrane subunit</fullName>
    </submittedName>
</protein>
<dbReference type="NCBIfam" id="TIGR01845">
    <property type="entry name" value="outer_NodT"/>
    <property type="match status" value="1"/>
</dbReference>
<sequence>MVSRMRYGVACTAVLWLAGCAVGPNFHRPAAPTAARYDPNGLPAHTAGPQGVAGGEQSFVVGGDIPAQWWTLFRNPALNALVERAIARNPSLASAQQALRAANQNVGVQEAALWPSISASFNPTRNKTSKALSPVPGNNAYLYNLHTAQLNISYSPDLWGGVRRQVEATRAQAEVQRYQMEAAYLTLTGTLVNAAIASATARDQLESTQSIIARTERILQITQRQVTLGDLPESALAAQRTLVAQARATLPPLQQQIDLQHDLIDALTGDTPDRPTPEFHLADFTLPGELPVSLPMDLVSQRPDIRASEAALHAASAQIGVAIANRLPALQLMATPGTAFNSFSQLAMPGYGNWMLAAMITQPLFEGFSLLHQERASRDLYQKAVEDYRDAVLGGVQEVADALHAVKNDADLLQTSQQADAAARHTLSIAEGQARLGDVPILMTLTAQEAAFQARLTLVQSQSARLSDTVGLFASLGGGWWNRPDVRARNGAAATR</sequence>
<dbReference type="SUPFAM" id="SSF56954">
    <property type="entry name" value="Outer membrane efflux proteins (OEP)"/>
    <property type="match status" value="1"/>
</dbReference>
<dbReference type="InterPro" id="IPR003423">
    <property type="entry name" value="OMP_efflux"/>
</dbReference>
<keyword evidence="4" id="KW-1185">Reference proteome</keyword>
<dbReference type="Proteomes" id="UP000585665">
    <property type="component" value="Unassembled WGS sequence"/>
</dbReference>
<comment type="similarity">
    <text evidence="1 2">Belongs to the outer membrane factor (OMF) (TC 1.B.17) family.</text>
</comment>
<evidence type="ECO:0000313" key="4">
    <source>
        <dbReference type="Proteomes" id="UP000585665"/>
    </source>
</evidence>
<name>A0A850P2Z3_9PROT</name>
<dbReference type="EMBL" id="JABXXR010000001">
    <property type="protein sequence ID" value="NVN39037.1"/>
    <property type="molecule type" value="Genomic_DNA"/>
</dbReference>
<keyword evidence="2" id="KW-0564">Palmitate</keyword>
<dbReference type="RefSeq" id="WP_176612065.1">
    <property type="nucleotide sequence ID" value="NZ_JABXXR010000001.1"/>
</dbReference>